<name>A0A5R9QMG3_9PSED</name>
<sequence length="152" mass="17668">MTISLRFESILNADADLAWRWITDVRCLRNEMRPLLWMSIPRSINNLEDLQIEPGKPLFTSWLWLLGLIPLGTSRLTLRELRSGEGFVEESPMTGMRLWRHERTLEPCAQGTRVVDQLTVEPVFGAAVVKLFLRLFFASRHRALRRRAARLP</sequence>
<proteinExistence type="predicted"/>
<keyword evidence="2" id="KW-1185">Reference proteome</keyword>
<dbReference type="Proteomes" id="UP000306635">
    <property type="component" value="Unassembled WGS sequence"/>
</dbReference>
<evidence type="ECO:0008006" key="3">
    <source>
        <dbReference type="Google" id="ProtNLM"/>
    </source>
</evidence>
<gene>
    <name evidence="1" type="ORF">FAS41_26795</name>
</gene>
<dbReference type="OrthoDB" id="7063435at2"/>
<organism evidence="1 2">
    <name type="scientific">Pseudomonas nicosulfuronedens</name>
    <dbReference type="NCBI Taxonomy" id="2571105"/>
    <lineage>
        <taxon>Bacteria</taxon>
        <taxon>Pseudomonadati</taxon>
        <taxon>Pseudomonadota</taxon>
        <taxon>Gammaproteobacteria</taxon>
        <taxon>Pseudomonadales</taxon>
        <taxon>Pseudomonadaceae</taxon>
        <taxon>Pseudomonas</taxon>
    </lineage>
</organism>
<dbReference type="Gene3D" id="3.30.530.20">
    <property type="match status" value="1"/>
</dbReference>
<accession>A0A5R9QMG3</accession>
<reference evidence="1 2" key="1">
    <citation type="submission" date="2019-04" db="EMBL/GenBank/DDBJ databases">
        <authorList>
            <person name="Li M."/>
        </authorList>
    </citation>
    <scope>NUCLEOTIDE SEQUENCE [LARGE SCALE GENOMIC DNA]</scope>
    <source>
        <strain evidence="1 2">LAM1902</strain>
    </source>
</reference>
<comment type="caution">
    <text evidence="1">The sequence shown here is derived from an EMBL/GenBank/DDBJ whole genome shotgun (WGS) entry which is preliminary data.</text>
</comment>
<protein>
    <recommendedName>
        <fullName evidence="3">SRPBCC family protein</fullName>
    </recommendedName>
</protein>
<evidence type="ECO:0000313" key="2">
    <source>
        <dbReference type="Proteomes" id="UP000306635"/>
    </source>
</evidence>
<dbReference type="InterPro" id="IPR023393">
    <property type="entry name" value="START-like_dom_sf"/>
</dbReference>
<dbReference type="EMBL" id="SWDV01000046">
    <property type="protein sequence ID" value="TLX70783.1"/>
    <property type="molecule type" value="Genomic_DNA"/>
</dbReference>
<evidence type="ECO:0000313" key="1">
    <source>
        <dbReference type="EMBL" id="TLX70783.1"/>
    </source>
</evidence>
<dbReference type="SUPFAM" id="SSF55961">
    <property type="entry name" value="Bet v1-like"/>
    <property type="match status" value="1"/>
</dbReference>
<dbReference type="AlphaFoldDB" id="A0A5R9QMG3"/>
<dbReference type="RefSeq" id="WP_138526378.1">
    <property type="nucleotide sequence ID" value="NZ_JAOCBK010000004.1"/>
</dbReference>